<keyword evidence="7" id="KW-0472">Membrane</keyword>
<feature type="compositionally biased region" description="Low complexity" evidence="6">
    <location>
        <begin position="374"/>
        <end position="407"/>
    </location>
</feature>
<evidence type="ECO:0000313" key="9">
    <source>
        <dbReference type="EMBL" id="GHO95712.1"/>
    </source>
</evidence>
<sequence length="553" mass="59966">MTKRVAHIGKFLGEYRITDELQTSTASRIFLAESHALPQHIVAIKSLPNVHLDAQQEESFLQETRFLQQLQHPHILSLITAGIDKGGPYIVSEYAANGSLDKTMQHQARLPWDVDQALSIILQIGQALQYAHQQNILHCNLKPQNILFNAQGEALLADFSLVSLPESLQATAVASYMAPEQILGTISKQCDQYSLACIAYEMLTGHTPYHAQSLQYGSHQRLPRLIPPTHFNPALPQHIEQAILTALTPEPDLRHSDLQTFLAALGSVAMPIETQISNIPTSIVAAAQPFDDRNFVQDLAFSASPMIPTSNIAYRRNSTYPSRSRFLLSKEQKFLVAISCFLVFVILAGGLYTFVFAASQPKSRVQNTPTSARNNIPTTTNTSNAITTPTHTSVPSPASSSTPGTITYPVTLQPPPVAKSTPTAHPTPTAQTPAQNPNSSPSPTPTATSSSSTSTAMLNVTPTQLGNTNCARRTSNSYRCTVQLSLNATSSGRQTWIAYSTGVTAQIIPFIGTITAGHTTQVTIIVFDTCKHPGAFVFTMGRAKVSTIVIWAC</sequence>
<dbReference type="PANTHER" id="PTHR43671:SF13">
    <property type="entry name" value="SERINE_THREONINE-PROTEIN KINASE NEK2"/>
    <property type="match status" value="1"/>
</dbReference>
<feature type="compositionally biased region" description="Low complexity" evidence="6">
    <location>
        <begin position="421"/>
        <end position="454"/>
    </location>
</feature>
<dbReference type="Pfam" id="PF00069">
    <property type="entry name" value="Pkinase"/>
    <property type="match status" value="1"/>
</dbReference>
<evidence type="ECO:0000256" key="2">
    <source>
        <dbReference type="ARBA" id="ARBA00022679"/>
    </source>
</evidence>
<organism evidence="9 10">
    <name type="scientific">Reticulibacter mediterranei</name>
    <dbReference type="NCBI Taxonomy" id="2778369"/>
    <lineage>
        <taxon>Bacteria</taxon>
        <taxon>Bacillati</taxon>
        <taxon>Chloroflexota</taxon>
        <taxon>Ktedonobacteria</taxon>
        <taxon>Ktedonobacterales</taxon>
        <taxon>Reticulibacteraceae</taxon>
        <taxon>Reticulibacter</taxon>
    </lineage>
</organism>
<dbReference type="RefSeq" id="WP_220206379.1">
    <property type="nucleotide sequence ID" value="NZ_BNJK01000001.1"/>
</dbReference>
<evidence type="ECO:0000256" key="5">
    <source>
        <dbReference type="ARBA" id="ARBA00022840"/>
    </source>
</evidence>
<dbReference type="CDD" id="cd14014">
    <property type="entry name" value="STKc_PknB_like"/>
    <property type="match status" value="1"/>
</dbReference>
<keyword evidence="5" id="KW-0067">ATP-binding</keyword>
<keyword evidence="4" id="KW-0418">Kinase</keyword>
<evidence type="ECO:0000256" key="1">
    <source>
        <dbReference type="ARBA" id="ARBA00012513"/>
    </source>
</evidence>
<dbReference type="Proteomes" id="UP000597444">
    <property type="component" value="Unassembled WGS sequence"/>
</dbReference>
<dbReference type="GO" id="GO:0005524">
    <property type="term" value="F:ATP binding"/>
    <property type="evidence" value="ECO:0007669"/>
    <property type="project" value="UniProtKB-KW"/>
</dbReference>
<name>A0A8J3IRS8_9CHLR</name>
<comment type="caution">
    <text evidence="9">The sequence shown here is derived from an EMBL/GenBank/DDBJ whole genome shotgun (WGS) entry which is preliminary data.</text>
</comment>
<dbReference type="EMBL" id="BNJK01000001">
    <property type="protein sequence ID" value="GHO95712.1"/>
    <property type="molecule type" value="Genomic_DNA"/>
</dbReference>
<keyword evidence="7" id="KW-0812">Transmembrane</keyword>
<dbReference type="InterPro" id="IPR011009">
    <property type="entry name" value="Kinase-like_dom_sf"/>
</dbReference>
<keyword evidence="2" id="KW-0808">Transferase</keyword>
<dbReference type="Gene3D" id="1.10.510.10">
    <property type="entry name" value="Transferase(Phosphotransferase) domain 1"/>
    <property type="match status" value="1"/>
</dbReference>
<evidence type="ECO:0000256" key="3">
    <source>
        <dbReference type="ARBA" id="ARBA00022741"/>
    </source>
</evidence>
<gene>
    <name evidence="9" type="ORF">KSF_057600</name>
</gene>
<proteinExistence type="predicted"/>
<feature type="transmembrane region" description="Helical" evidence="7">
    <location>
        <begin position="334"/>
        <end position="358"/>
    </location>
</feature>
<protein>
    <recommendedName>
        <fullName evidence="1">non-specific serine/threonine protein kinase</fullName>
        <ecNumber evidence="1">2.7.11.1</ecNumber>
    </recommendedName>
</protein>
<dbReference type="InterPro" id="IPR000719">
    <property type="entry name" value="Prot_kinase_dom"/>
</dbReference>
<dbReference type="AlphaFoldDB" id="A0A8J3IRS8"/>
<evidence type="ECO:0000259" key="8">
    <source>
        <dbReference type="PROSITE" id="PS50011"/>
    </source>
</evidence>
<feature type="domain" description="Protein kinase" evidence="8">
    <location>
        <begin position="15"/>
        <end position="270"/>
    </location>
</feature>
<evidence type="ECO:0000256" key="7">
    <source>
        <dbReference type="SAM" id="Phobius"/>
    </source>
</evidence>
<feature type="compositionally biased region" description="Polar residues" evidence="6">
    <location>
        <begin position="363"/>
        <end position="373"/>
    </location>
</feature>
<dbReference type="GO" id="GO:0004674">
    <property type="term" value="F:protein serine/threonine kinase activity"/>
    <property type="evidence" value="ECO:0007669"/>
    <property type="project" value="UniProtKB-EC"/>
</dbReference>
<feature type="region of interest" description="Disordered" evidence="6">
    <location>
        <begin position="363"/>
        <end position="454"/>
    </location>
</feature>
<dbReference type="SUPFAM" id="SSF56112">
    <property type="entry name" value="Protein kinase-like (PK-like)"/>
    <property type="match status" value="1"/>
</dbReference>
<keyword evidence="10" id="KW-1185">Reference proteome</keyword>
<dbReference type="PANTHER" id="PTHR43671">
    <property type="entry name" value="SERINE/THREONINE-PROTEIN KINASE NEK"/>
    <property type="match status" value="1"/>
</dbReference>
<evidence type="ECO:0000256" key="6">
    <source>
        <dbReference type="SAM" id="MobiDB-lite"/>
    </source>
</evidence>
<evidence type="ECO:0000256" key="4">
    <source>
        <dbReference type="ARBA" id="ARBA00022777"/>
    </source>
</evidence>
<reference evidence="9" key="1">
    <citation type="submission" date="2020-10" db="EMBL/GenBank/DDBJ databases">
        <title>Taxonomic study of unclassified bacteria belonging to the class Ktedonobacteria.</title>
        <authorList>
            <person name="Yabe S."/>
            <person name="Wang C.M."/>
            <person name="Zheng Y."/>
            <person name="Sakai Y."/>
            <person name="Cavaletti L."/>
            <person name="Monciardini P."/>
            <person name="Donadio S."/>
        </authorList>
    </citation>
    <scope>NUCLEOTIDE SEQUENCE</scope>
    <source>
        <strain evidence="9">ID150040</strain>
    </source>
</reference>
<dbReference type="EC" id="2.7.11.1" evidence="1"/>
<dbReference type="PROSITE" id="PS50011">
    <property type="entry name" value="PROTEIN_KINASE_DOM"/>
    <property type="match status" value="1"/>
</dbReference>
<evidence type="ECO:0000313" key="10">
    <source>
        <dbReference type="Proteomes" id="UP000597444"/>
    </source>
</evidence>
<dbReference type="InterPro" id="IPR050660">
    <property type="entry name" value="NEK_Ser/Thr_kinase"/>
</dbReference>
<keyword evidence="7" id="KW-1133">Transmembrane helix</keyword>
<accession>A0A8J3IRS8</accession>
<keyword evidence="3" id="KW-0547">Nucleotide-binding</keyword>